<evidence type="ECO:0000313" key="4">
    <source>
        <dbReference type="Proteomes" id="UP000247409"/>
    </source>
</evidence>
<proteinExistence type="predicted"/>
<organism evidence="3 4">
    <name type="scientific">Gracilariopsis chorda</name>
    <dbReference type="NCBI Taxonomy" id="448386"/>
    <lineage>
        <taxon>Eukaryota</taxon>
        <taxon>Rhodophyta</taxon>
        <taxon>Florideophyceae</taxon>
        <taxon>Rhodymeniophycidae</taxon>
        <taxon>Gracilariales</taxon>
        <taxon>Gracilariaceae</taxon>
        <taxon>Gracilariopsis</taxon>
    </lineage>
</organism>
<feature type="region of interest" description="Disordered" evidence="1">
    <location>
        <begin position="130"/>
        <end position="178"/>
    </location>
</feature>
<feature type="signal peptide" evidence="2">
    <location>
        <begin position="1"/>
        <end position="16"/>
    </location>
</feature>
<dbReference type="AlphaFoldDB" id="A0A2V3IR85"/>
<name>A0A2V3IR85_9FLOR</name>
<accession>A0A2V3IR85</accession>
<gene>
    <name evidence="3" type="ORF">BWQ96_06018</name>
</gene>
<dbReference type="EMBL" id="NBIV01000097">
    <property type="protein sequence ID" value="PXF44237.1"/>
    <property type="molecule type" value="Genomic_DNA"/>
</dbReference>
<protein>
    <submittedName>
        <fullName evidence="3">Uncharacterized protein</fullName>
    </submittedName>
</protein>
<feature type="chain" id="PRO_5016065092" evidence="2">
    <location>
        <begin position="17"/>
        <end position="362"/>
    </location>
</feature>
<comment type="caution">
    <text evidence="3">The sequence shown here is derived from an EMBL/GenBank/DDBJ whole genome shotgun (WGS) entry which is preliminary data.</text>
</comment>
<evidence type="ECO:0000256" key="2">
    <source>
        <dbReference type="SAM" id="SignalP"/>
    </source>
</evidence>
<dbReference type="OrthoDB" id="10446866at2759"/>
<sequence length="362" mass="38722">MLRLVVLPLLLALANCQTLRIYQASVPGRMSNWQPGPLLQSESTLCPKHIPSPLTVVCLPGADKHVKSASFYIDGDFERTERVMPYTLKGDTFKAGARPWITRARVTKVSCVLSNGDSVASTITFACPDPSGPRSDVAPTTVPPTTTAASTTTVPPPTTAAATTTVPPTTTAATSSTAYDTATASSSSSCIYIDATKYMEKTGAWELVSNGMAYKRNNPSTGIDKPGVATLRYAFTPTESKRYTLTVDMTTDHGTEHNDVWVEIANVPFTLVQGSKTRPGAAGMNKAYHNKNGRSKTVYTVDFDGHVFSTRDALEAGKRYEVKVGGRSTKVVLHGVILFPCSDFSCAHGGKWNAALNSCPSN</sequence>
<keyword evidence="2" id="KW-0732">Signal</keyword>
<feature type="compositionally biased region" description="Low complexity" evidence="1">
    <location>
        <begin position="137"/>
        <end position="178"/>
    </location>
</feature>
<evidence type="ECO:0000256" key="1">
    <source>
        <dbReference type="SAM" id="MobiDB-lite"/>
    </source>
</evidence>
<keyword evidence="4" id="KW-1185">Reference proteome</keyword>
<reference evidence="3 4" key="1">
    <citation type="journal article" date="2018" name="Mol. Biol. Evol.">
        <title>Analysis of the draft genome of the red seaweed Gracilariopsis chorda provides insights into genome size evolution in Rhodophyta.</title>
        <authorList>
            <person name="Lee J."/>
            <person name="Yang E.C."/>
            <person name="Graf L."/>
            <person name="Yang J.H."/>
            <person name="Qiu H."/>
            <person name="Zel Zion U."/>
            <person name="Chan C.X."/>
            <person name="Stephens T.G."/>
            <person name="Weber A.P.M."/>
            <person name="Boo G.H."/>
            <person name="Boo S.M."/>
            <person name="Kim K.M."/>
            <person name="Shin Y."/>
            <person name="Jung M."/>
            <person name="Lee S.J."/>
            <person name="Yim H.S."/>
            <person name="Lee J.H."/>
            <person name="Bhattacharya D."/>
            <person name="Yoon H.S."/>
        </authorList>
    </citation>
    <scope>NUCLEOTIDE SEQUENCE [LARGE SCALE GENOMIC DNA]</scope>
    <source>
        <strain evidence="3 4">SKKU-2015</strain>
        <tissue evidence="3">Whole body</tissue>
    </source>
</reference>
<dbReference type="Proteomes" id="UP000247409">
    <property type="component" value="Unassembled WGS sequence"/>
</dbReference>
<evidence type="ECO:0000313" key="3">
    <source>
        <dbReference type="EMBL" id="PXF44237.1"/>
    </source>
</evidence>